<dbReference type="GO" id="GO:0015280">
    <property type="term" value="F:ligand-gated sodium channel activity"/>
    <property type="evidence" value="ECO:0007669"/>
    <property type="project" value="TreeGrafter"/>
</dbReference>
<dbReference type="Gene3D" id="2.60.470.10">
    <property type="entry name" value="Acid-sensing ion channels like domains"/>
    <property type="match status" value="1"/>
</dbReference>
<evidence type="ECO:0000256" key="3">
    <source>
        <dbReference type="ARBA" id="ARBA00022461"/>
    </source>
</evidence>
<feature type="transmembrane region" description="Helical" evidence="12">
    <location>
        <begin position="58"/>
        <end position="76"/>
    </location>
</feature>
<organism evidence="13 15">
    <name type="scientific">Rotaria sordida</name>
    <dbReference type="NCBI Taxonomy" id="392033"/>
    <lineage>
        <taxon>Eukaryota</taxon>
        <taxon>Metazoa</taxon>
        <taxon>Spiralia</taxon>
        <taxon>Gnathifera</taxon>
        <taxon>Rotifera</taxon>
        <taxon>Eurotatoria</taxon>
        <taxon>Bdelloidea</taxon>
        <taxon>Philodinida</taxon>
        <taxon>Philodinidae</taxon>
        <taxon>Rotaria</taxon>
    </lineage>
</organism>
<keyword evidence="8 12" id="KW-0472">Membrane</keyword>
<evidence type="ECO:0000256" key="6">
    <source>
        <dbReference type="ARBA" id="ARBA00023053"/>
    </source>
</evidence>
<keyword evidence="5 12" id="KW-1133">Transmembrane helix</keyword>
<evidence type="ECO:0000313" key="16">
    <source>
        <dbReference type="Proteomes" id="UP000663870"/>
    </source>
</evidence>
<evidence type="ECO:0000256" key="11">
    <source>
        <dbReference type="RuleBase" id="RU000679"/>
    </source>
</evidence>
<dbReference type="InterPro" id="IPR001873">
    <property type="entry name" value="ENaC"/>
</dbReference>
<comment type="caution">
    <text evidence="13">The sequence shown here is derived from an EMBL/GenBank/DDBJ whole genome shotgun (WGS) entry which is preliminary data.</text>
</comment>
<evidence type="ECO:0000256" key="8">
    <source>
        <dbReference type="ARBA" id="ARBA00023136"/>
    </source>
</evidence>
<evidence type="ECO:0000313" key="13">
    <source>
        <dbReference type="EMBL" id="CAF1172262.1"/>
    </source>
</evidence>
<evidence type="ECO:0000313" key="15">
    <source>
        <dbReference type="Proteomes" id="UP000663854"/>
    </source>
</evidence>
<evidence type="ECO:0000256" key="10">
    <source>
        <dbReference type="ARBA" id="ARBA00023303"/>
    </source>
</evidence>
<keyword evidence="7 11" id="KW-0406">Ion transport</keyword>
<accession>A0A814UH94</accession>
<dbReference type="Pfam" id="PF00858">
    <property type="entry name" value="ASC"/>
    <property type="match status" value="1"/>
</dbReference>
<evidence type="ECO:0000256" key="12">
    <source>
        <dbReference type="SAM" id="Phobius"/>
    </source>
</evidence>
<evidence type="ECO:0000256" key="1">
    <source>
        <dbReference type="ARBA" id="ARBA00004141"/>
    </source>
</evidence>
<dbReference type="Proteomes" id="UP000663854">
    <property type="component" value="Unassembled WGS sequence"/>
</dbReference>
<keyword evidence="9 11" id="KW-0739">Sodium transport</keyword>
<comment type="subcellular location">
    <subcellularLocation>
        <location evidence="1">Membrane</location>
        <topology evidence="1">Multi-pass membrane protein</topology>
    </subcellularLocation>
</comment>
<evidence type="ECO:0000313" key="14">
    <source>
        <dbReference type="EMBL" id="CAF1427968.1"/>
    </source>
</evidence>
<sequence>MTETTIKQLATVFPIDAKALEPDPKFRRRRSIIREFSLNTSTHGIPGIARSQNIHNRIFWIVSTLIFTGIMLFFIVESMKAYFNYPTQTSVSFIVERSQAFPAVSICNFSPISFDNFIEPFLNFTKFLNLTYTNDTSTISIELVPYITEFVQNLLNDSEPVTSYFFPLNSTLISCLYNGQRCQANDFIPFFPSSFGRCYTFNAKMKLNQSSVRSTTDFGGIGRFELQLYAHSHQYIPYIARDVSVGMIAMIHDNTELPLIEVAGIQLEPGRRHKLSYKKKIHELLSSPYSDCTNKISLVIQTMFNQYADADYAYSQVLCYMLCIQTYVYDQCGCTDPRQWTARSIMILGTDQIIKAPLCNTTDQCYTNARTRITNTISIWNQFCSDCSQACSTVDFIITTSAVSAPSATYIFDIKKFVEESNIRLPKNWSNTWQSEIPKNYLAVDIVCETTRVETYTQDASISGVDLLSNVGGHTGLWIGISFLSIMELVEMLYRLIRYDYYILKGKIRRRNPEQTFF</sequence>
<evidence type="ECO:0000256" key="2">
    <source>
        <dbReference type="ARBA" id="ARBA00022448"/>
    </source>
</evidence>
<proteinExistence type="inferred from homology"/>
<keyword evidence="6" id="KW-0915">Sodium</keyword>
<dbReference type="PANTHER" id="PTHR11690:SF227">
    <property type="entry name" value="AMILORIDE-SENSITIVE SODIUM CHANNEL"/>
    <property type="match status" value="1"/>
</dbReference>
<evidence type="ECO:0000256" key="7">
    <source>
        <dbReference type="ARBA" id="ARBA00023065"/>
    </source>
</evidence>
<comment type="similarity">
    <text evidence="11">Belongs to the amiloride-sensitive sodium channel (TC 1.A.6) family.</text>
</comment>
<dbReference type="Proteomes" id="UP000663870">
    <property type="component" value="Unassembled WGS sequence"/>
</dbReference>
<dbReference type="EMBL" id="CAJNOH010001074">
    <property type="protein sequence ID" value="CAF1172262.1"/>
    <property type="molecule type" value="Genomic_DNA"/>
</dbReference>
<evidence type="ECO:0000256" key="5">
    <source>
        <dbReference type="ARBA" id="ARBA00022989"/>
    </source>
</evidence>
<dbReference type="PANTHER" id="PTHR11690">
    <property type="entry name" value="AMILORIDE-SENSITIVE SODIUM CHANNEL-RELATED"/>
    <property type="match status" value="1"/>
</dbReference>
<gene>
    <name evidence="14" type="ORF">JXQ802_LOCUS36261</name>
    <name evidence="13" type="ORF">PYM288_LOCUS23339</name>
</gene>
<name>A0A814UH94_9BILA</name>
<evidence type="ECO:0000256" key="9">
    <source>
        <dbReference type="ARBA" id="ARBA00023201"/>
    </source>
</evidence>
<dbReference type="GO" id="GO:0005886">
    <property type="term" value="C:plasma membrane"/>
    <property type="evidence" value="ECO:0007669"/>
    <property type="project" value="TreeGrafter"/>
</dbReference>
<dbReference type="Gene3D" id="1.10.287.770">
    <property type="entry name" value="YojJ-like"/>
    <property type="match status" value="1"/>
</dbReference>
<dbReference type="EMBL" id="CAJNOL010001848">
    <property type="protein sequence ID" value="CAF1427968.1"/>
    <property type="molecule type" value="Genomic_DNA"/>
</dbReference>
<dbReference type="PRINTS" id="PR01078">
    <property type="entry name" value="AMINACHANNEL"/>
</dbReference>
<evidence type="ECO:0000256" key="4">
    <source>
        <dbReference type="ARBA" id="ARBA00022692"/>
    </source>
</evidence>
<keyword evidence="4 11" id="KW-0812">Transmembrane</keyword>
<keyword evidence="2 11" id="KW-0813">Transport</keyword>
<keyword evidence="16" id="KW-1185">Reference proteome</keyword>
<dbReference type="AlphaFoldDB" id="A0A814UH94"/>
<keyword evidence="10 11" id="KW-0407">Ion channel</keyword>
<keyword evidence="3 11" id="KW-0894">Sodium channel</keyword>
<protein>
    <submittedName>
        <fullName evidence="13">Uncharacterized protein</fullName>
    </submittedName>
</protein>
<reference evidence="13" key="1">
    <citation type="submission" date="2021-02" db="EMBL/GenBank/DDBJ databases">
        <authorList>
            <person name="Nowell W R."/>
        </authorList>
    </citation>
    <scope>NUCLEOTIDE SEQUENCE</scope>
</reference>